<dbReference type="AlphaFoldDB" id="A0A8S1GU06"/>
<name>A0A8S1GU06_9PELO</name>
<protein>
    <recommendedName>
        <fullName evidence="12">7TM GPCR serpentine receptor class x (Srx) domain-containing protein</fullName>
    </recommendedName>
</protein>
<feature type="region of interest" description="Disordered" evidence="10">
    <location>
        <begin position="346"/>
        <end position="368"/>
    </location>
</feature>
<keyword evidence="2" id="KW-1003">Cell membrane</keyword>
<keyword evidence="7" id="KW-0675">Receptor</keyword>
<evidence type="ECO:0000256" key="2">
    <source>
        <dbReference type="ARBA" id="ARBA00022475"/>
    </source>
</evidence>
<gene>
    <name evidence="13" type="ORF">CAUJ_LOCUS3065</name>
</gene>
<dbReference type="EMBL" id="CAJGYM010000006">
    <property type="protein sequence ID" value="CAD6187146.1"/>
    <property type="molecule type" value="Genomic_DNA"/>
</dbReference>
<feature type="transmembrane region" description="Helical" evidence="11">
    <location>
        <begin position="59"/>
        <end position="84"/>
    </location>
</feature>
<evidence type="ECO:0000256" key="11">
    <source>
        <dbReference type="SAM" id="Phobius"/>
    </source>
</evidence>
<dbReference type="InterPro" id="IPR019430">
    <property type="entry name" value="7TM_GPCR_serpentine_rcpt_Srx"/>
</dbReference>
<evidence type="ECO:0000259" key="12">
    <source>
        <dbReference type="Pfam" id="PF10328"/>
    </source>
</evidence>
<comment type="subcellular location">
    <subcellularLocation>
        <location evidence="1">Cell membrane</location>
        <topology evidence="1">Multi-pass membrane protein</topology>
    </subcellularLocation>
</comment>
<reference evidence="13" key="1">
    <citation type="submission" date="2020-10" db="EMBL/GenBank/DDBJ databases">
        <authorList>
            <person name="Kikuchi T."/>
        </authorList>
    </citation>
    <scope>NUCLEOTIDE SEQUENCE</scope>
    <source>
        <strain evidence="13">NKZ352</strain>
    </source>
</reference>
<feature type="transmembrane region" description="Helical" evidence="11">
    <location>
        <begin position="282"/>
        <end position="305"/>
    </location>
</feature>
<dbReference type="PANTHER" id="PTHR24246:SF49">
    <property type="entry name" value="G-PROTEIN COUPLED RECEPTOR K01A12.3-RELATED"/>
    <property type="match status" value="1"/>
</dbReference>
<keyword evidence="8" id="KW-0325">Glycoprotein</keyword>
<organism evidence="13 14">
    <name type="scientific">Caenorhabditis auriculariae</name>
    <dbReference type="NCBI Taxonomy" id="2777116"/>
    <lineage>
        <taxon>Eukaryota</taxon>
        <taxon>Metazoa</taxon>
        <taxon>Ecdysozoa</taxon>
        <taxon>Nematoda</taxon>
        <taxon>Chromadorea</taxon>
        <taxon>Rhabditida</taxon>
        <taxon>Rhabditina</taxon>
        <taxon>Rhabditomorpha</taxon>
        <taxon>Rhabditoidea</taxon>
        <taxon>Rhabditidae</taxon>
        <taxon>Peloderinae</taxon>
        <taxon>Caenorhabditis</taxon>
    </lineage>
</organism>
<dbReference type="GO" id="GO:0004930">
    <property type="term" value="F:G protein-coupled receptor activity"/>
    <property type="evidence" value="ECO:0007669"/>
    <property type="project" value="UniProtKB-KW"/>
</dbReference>
<keyword evidence="5" id="KW-0297">G-protein coupled receptor</keyword>
<evidence type="ECO:0000313" key="14">
    <source>
        <dbReference type="Proteomes" id="UP000835052"/>
    </source>
</evidence>
<sequence length="461" mass="52279">MQGAMRQRADMISFFTFDSYISIVGVAYTAVGLLGFLCNATTVLMIATNRVFRLSAYTIMANVALADSIVMLIAGVACGLDIMWPDPVNDQHSFIPSLEAAPTEVDYKNNLDMESNQQKHSHRISYAMLGVNRCIAICYYGTKARVLNRVSVALGCSGTTWVVGIAAAIVGTVPLSMIGIQRPLWTISFVNEQPHKTLFFALLCGANVVGLSAQWICSTLVLLKIRQVKKKISKNKLNQNSANRFRKQARLTFQFFYPSILCTISTALFFIKPYVYSSLTGWQLVLLHMVWLCNHMCNPFIYAYFNDRMRLTYKEIITCAFIRYEIRKRRSSHPFRMHGRHNVSRRSNAAGMKSARMSGRSGRSRDGNFVRNSLQMQSRDFEQLCEFIMRVNPLYDSSEGWRESSDDDEPFQPQFPKELASAPERVSISRHDERGEGKSIVLDLGRQTVEHWVKFAKKASI</sequence>
<dbReference type="Proteomes" id="UP000835052">
    <property type="component" value="Unassembled WGS sequence"/>
</dbReference>
<feature type="transmembrane region" description="Helical" evidence="11">
    <location>
        <begin position="20"/>
        <end position="47"/>
    </location>
</feature>
<keyword evidence="6 11" id="KW-0472">Membrane</keyword>
<evidence type="ECO:0000256" key="5">
    <source>
        <dbReference type="ARBA" id="ARBA00023040"/>
    </source>
</evidence>
<keyword evidence="4 11" id="KW-1133">Transmembrane helix</keyword>
<feature type="region of interest" description="Disordered" evidence="10">
    <location>
        <begin position="399"/>
        <end position="434"/>
    </location>
</feature>
<dbReference type="CDD" id="cd00637">
    <property type="entry name" value="7tm_classA_rhodopsin-like"/>
    <property type="match status" value="1"/>
</dbReference>
<evidence type="ECO:0000256" key="8">
    <source>
        <dbReference type="ARBA" id="ARBA00023180"/>
    </source>
</evidence>
<feature type="domain" description="7TM GPCR serpentine receptor class x (Srx)" evidence="12">
    <location>
        <begin position="125"/>
        <end position="306"/>
    </location>
</feature>
<keyword evidence="3 11" id="KW-0812">Transmembrane</keyword>
<dbReference type="PANTHER" id="PTHR24246">
    <property type="entry name" value="OLFACTORY RECEPTOR AND ADENOSINE RECEPTOR"/>
    <property type="match status" value="1"/>
</dbReference>
<evidence type="ECO:0000256" key="1">
    <source>
        <dbReference type="ARBA" id="ARBA00004651"/>
    </source>
</evidence>
<feature type="transmembrane region" description="Helical" evidence="11">
    <location>
        <begin position="152"/>
        <end position="178"/>
    </location>
</feature>
<feature type="transmembrane region" description="Helical" evidence="11">
    <location>
        <begin position="255"/>
        <end position="276"/>
    </location>
</feature>
<evidence type="ECO:0000256" key="9">
    <source>
        <dbReference type="ARBA" id="ARBA00023224"/>
    </source>
</evidence>
<dbReference type="SUPFAM" id="SSF81321">
    <property type="entry name" value="Family A G protein-coupled receptor-like"/>
    <property type="match status" value="2"/>
</dbReference>
<evidence type="ECO:0000313" key="13">
    <source>
        <dbReference type="EMBL" id="CAD6187146.1"/>
    </source>
</evidence>
<evidence type="ECO:0000256" key="7">
    <source>
        <dbReference type="ARBA" id="ARBA00023170"/>
    </source>
</evidence>
<keyword evidence="14" id="KW-1185">Reference proteome</keyword>
<feature type="compositionally biased region" description="Low complexity" evidence="10">
    <location>
        <begin position="351"/>
        <end position="361"/>
    </location>
</feature>
<dbReference type="GO" id="GO:0005886">
    <property type="term" value="C:plasma membrane"/>
    <property type="evidence" value="ECO:0007669"/>
    <property type="project" value="UniProtKB-SubCell"/>
</dbReference>
<evidence type="ECO:0000256" key="3">
    <source>
        <dbReference type="ARBA" id="ARBA00022692"/>
    </source>
</evidence>
<comment type="caution">
    <text evidence="13">The sequence shown here is derived from an EMBL/GenBank/DDBJ whole genome shotgun (WGS) entry which is preliminary data.</text>
</comment>
<feature type="transmembrane region" description="Helical" evidence="11">
    <location>
        <begin position="198"/>
        <end position="223"/>
    </location>
</feature>
<dbReference type="OrthoDB" id="5873683at2759"/>
<keyword evidence="9" id="KW-0807">Transducer</keyword>
<proteinExistence type="predicted"/>
<dbReference type="PRINTS" id="PR00237">
    <property type="entry name" value="GPCRRHODOPSN"/>
</dbReference>
<dbReference type="Pfam" id="PF10328">
    <property type="entry name" value="7TM_GPCR_Srx"/>
    <property type="match status" value="1"/>
</dbReference>
<evidence type="ECO:0000256" key="10">
    <source>
        <dbReference type="SAM" id="MobiDB-lite"/>
    </source>
</evidence>
<evidence type="ECO:0000256" key="6">
    <source>
        <dbReference type="ARBA" id="ARBA00023136"/>
    </source>
</evidence>
<evidence type="ECO:0000256" key="4">
    <source>
        <dbReference type="ARBA" id="ARBA00022989"/>
    </source>
</evidence>
<dbReference type="InterPro" id="IPR000276">
    <property type="entry name" value="GPCR_Rhodpsn"/>
</dbReference>
<accession>A0A8S1GU06</accession>
<dbReference type="Gene3D" id="1.20.1070.10">
    <property type="entry name" value="Rhodopsin 7-helix transmembrane proteins"/>
    <property type="match status" value="2"/>
</dbReference>